<comment type="similarity">
    <text evidence="1">Belongs to the sorting nexin family.</text>
</comment>
<evidence type="ECO:0000256" key="2">
    <source>
        <dbReference type="SAM" id="Coils"/>
    </source>
</evidence>
<dbReference type="STRING" id="45607.A0A2T0FJ55"/>
<dbReference type="RefSeq" id="XP_024664976.1">
    <property type="nucleotide sequence ID" value="XM_024809208.1"/>
</dbReference>
<keyword evidence="8" id="KW-1185">Reference proteome</keyword>
<dbReference type="InterPro" id="IPR036871">
    <property type="entry name" value="PX_dom_sf"/>
</dbReference>
<proteinExistence type="inferred from homology"/>
<evidence type="ECO:0000313" key="7">
    <source>
        <dbReference type="EMBL" id="PRT55031.1"/>
    </source>
</evidence>
<evidence type="ECO:0000256" key="1">
    <source>
        <dbReference type="ARBA" id="ARBA00010883"/>
    </source>
</evidence>
<keyword evidence="2" id="KW-0175">Coiled coil</keyword>
<feature type="compositionally biased region" description="Basic and acidic residues" evidence="3">
    <location>
        <begin position="834"/>
        <end position="843"/>
    </location>
</feature>
<organism evidence="7 8">
    <name type="scientific">Wickerhamiella sorbophila</name>
    <dbReference type="NCBI Taxonomy" id="45607"/>
    <lineage>
        <taxon>Eukaryota</taxon>
        <taxon>Fungi</taxon>
        <taxon>Dikarya</taxon>
        <taxon>Ascomycota</taxon>
        <taxon>Saccharomycotina</taxon>
        <taxon>Dipodascomycetes</taxon>
        <taxon>Dipodascales</taxon>
        <taxon>Trichomonascaceae</taxon>
        <taxon>Wickerhamiella</taxon>
    </lineage>
</organism>
<accession>A0A2T0FJ55</accession>
<dbReference type="PROSITE" id="PS50195">
    <property type="entry name" value="PX"/>
    <property type="match status" value="1"/>
</dbReference>
<evidence type="ECO:0000313" key="8">
    <source>
        <dbReference type="Proteomes" id="UP000238350"/>
    </source>
</evidence>
<dbReference type="SUPFAM" id="SSF64268">
    <property type="entry name" value="PX domain"/>
    <property type="match status" value="1"/>
</dbReference>
<dbReference type="Pfam" id="PF08628">
    <property type="entry name" value="Nexin_C"/>
    <property type="match status" value="1"/>
</dbReference>
<reference evidence="7 8" key="1">
    <citation type="submission" date="2017-04" db="EMBL/GenBank/DDBJ databases">
        <title>Genome sequencing of [Candida] sorbophila.</title>
        <authorList>
            <person name="Ahn J.O."/>
        </authorList>
    </citation>
    <scope>NUCLEOTIDE SEQUENCE [LARGE SCALE GENOMIC DNA]</scope>
    <source>
        <strain evidence="7 8">DS02</strain>
    </source>
</reference>
<feature type="domain" description="PXA" evidence="6">
    <location>
        <begin position="65"/>
        <end position="245"/>
    </location>
</feature>
<dbReference type="PROSITE" id="PS51207">
    <property type="entry name" value="PXA"/>
    <property type="match status" value="1"/>
</dbReference>
<keyword evidence="4" id="KW-0812">Transmembrane</keyword>
<protein>
    <submittedName>
        <fullName evidence="7">Structural protein MDM1</fullName>
    </submittedName>
</protein>
<name>A0A2T0FJ55_9ASCO</name>
<dbReference type="GO" id="GO:0035091">
    <property type="term" value="F:phosphatidylinositol binding"/>
    <property type="evidence" value="ECO:0007669"/>
    <property type="project" value="InterPro"/>
</dbReference>
<dbReference type="AlphaFoldDB" id="A0A2T0FJ55"/>
<keyword evidence="4" id="KW-1133">Transmembrane helix</keyword>
<dbReference type="PANTHER" id="PTHR22775:SF3">
    <property type="entry name" value="SORTING NEXIN-13"/>
    <property type="match status" value="1"/>
</dbReference>
<evidence type="ECO:0000259" key="5">
    <source>
        <dbReference type="PROSITE" id="PS50195"/>
    </source>
</evidence>
<sequence>MGQRIALFGVALVCVLFSRFAIWIIIIGIGLVLTKRPSRELPRVNCEPLVGTPHDSAVKPSLVTDRPVANALKGLCRKIIKRYVRKWFNKVSDDPTFPNEAESALEAAFAKIIAQSRLVDWHYFLACKCLPVIVRHFSDYVKASEKVMAPRKGGGLKLSEVRSNASRIASVYAHAHPGVLANSRIEALAYEITFLAVDADILNYQPVKRLIIDSLENLILENAFKTLSDPDFLNRRLVDFAENQLSDVEKVNRMRRVIQQSLSASHLIPKVSADSHPADYERFLQEVSTIKQIDVARQLEKSVELQLKSLEGATYKPTNALLKRRLEEGVKAIDKRIAELSPDKPCPPPDASLQDVLADSQFTDAFRRYMAGKHDGRFQLFLDIISVHKALVDPMGKGDGKRAFKREDLLTAKGVCRHALLEKFNMDPASRRALKMFVEADSVSQNLYMSTEKTLWAVKDELAEDLKSALISFKMSPNYAKYLETKLTQKLTPETPIDGEGLDNRSRETLVGAVQDVLDSTSDLQNDLDTDSEDSMSDDDSSVSSSININANYEEKIRQTVIDIEQMERQCALLDSLLVRAEINHDENEQRVFRQSKETLAREIARKHALKARYTERLRHEKLYGKVTLSVDRWTSFNDGAGDYTAYLVDAKVINEPNEGWVIPRRFSQFNELRKILKRDFPEIANVEFPPKRSVLRFQPRHFLEARRALLNQFLQEISQNPAICNHLAFRMFLSSYQFPETYYEIVEASNHTLTGNPRQYEYANAVDSVCGAFLTLFNVDQKSDWIKGKAIVTIVQQVLGGTIDKRINDAISNMTQKIPSAVESVTESIESEEPVRTEDRTAEEKLKTREHADALCYRLIRHWFAPVVGRTRTRYCATILMDLLQSPSSNRYVLLNLLDLLIQELLLAQPSSTDET</sequence>
<dbReference type="GeneID" id="36516399"/>
<evidence type="ECO:0000256" key="4">
    <source>
        <dbReference type="SAM" id="Phobius"/>
    </source>
</evidence>
<feature type="region of interest" description="Disordered" evidence="3">
    <location>
        <begin position="522"/>
        <end position="545"/>
    </location>
</feature>
<evidence type="ECO:0000259" key="6">
    <source>
        <dbReference type="PROSITE" id="PS51207"/>
    </source>
</evidence>
<dbReference type="SMART" id="SM00313">
    <property type="entry name" value="PXA"/>
    <property type="match status" value="1"/>
</dbReference>
<feature type="coiled-coil region" evidence="2">
    <location>
        <begin position="550"/>
        <end position="584"/>
    </location>
</feature>
<dbReference type="Gene3D" id="3.30.1520.10">
    <property type="entry name" value="Phox-like domain"/>
    <property type="match status" value="1"/>
</dbReference>
<feature type="domain" description="PX" evidence="5">
    <location>
        <begin position="625"/>
        <end position="741"/>
    </location>
</feature>
<dbReference type="Proteomes" id="UP000238350">
    <property type="component" value="Unassembled WGS sequence"/>
</dbReference>
<gene>
    <name evidence="7" type="ORF">B9G98_02651</name>
</gene>
<dbReference type="PANTHER" id="PTHR22775">
    <property type="entry name" value="SORTING NEXIN"/>
    <property type="match status" value="1"/>
</dbReference>
<dbReference type="Pfam" id="PF02194">
    <property type="entry name" value="PXA"/>
    <property type="match status" value="1"/>
</dbReference>
<keyword evidence="4" id="KW-0472">Membrane</keyword>
<dbReference type="InterPro" id="IPR001683">
    <property type="entry name" value="PX_dom"/>
</dbReference>
<feature type="region of interest" description="Disordered" evidence="3">
    <location>
        <begin position="823"/>
        <end position="843"/>
    </location>
</feature>
<feature type="compositionally biased region" description="Acidic residues" evidence="3">
    <location>
        <begin position="526"/>
        <end position="541"/>
    </location>
</feature>
<dbReference type="InterPro" id="IPR003114">
    <property type="entry name" value="Phox_assoc"/>
</dbReference>
<comment type="caution">
    <text evidence="7">The sequence shown here is derived from an EMBL/GenBank/DDBJ whole genome shotgun (WGS) entry which is preliminary data.</text>
</comment>
<dbReference type="EMBL" id="NDIQ01000021">
    <property type="protein sequence ID" value="PRT55031.1"/>
    <property type="molecule type" value="Genomic_DNA"/>
</dbReference>
<dbReference type="SMART" id="SM00312">
    <property type="entry name" value="PX"/>
    <property type="match status" value="1"/>
</dbReference>
<dbReference type="InterPro" id="IPR013937">
    <property type="entry name" value="Sorting_nexin_C"/>
</dbReference>
<feature type="transmembrane region" description="Helical" evidence="4">
    <location>
        <begin position="6"/>
        <end position="33"/>
    </location>
</feature>
<dbReference type="Pfam" id="PF00787">
    <property type="entry name" value="PX"/>
    <property type="match status" value="1"/>
</dbReference>
<evidence type="ECO:0000256" key="3">
    <source>
        <dbReference type="SAM" id="MobiDB-lite"/>
    </source>
</evidence>
<dbReference type="OrthoDB" id="120967at2759"/>